<evidence type="ECO:0000313" key="12">
    <source>
        <dbReference type="Proteomes" id="UP000464954"/>
    </source>
</evidence>
<comment type="subcellular location">
    <subcellularLocation>
        <location evidence="10">Cytoplasm</location>
    </subcellularLocation>
</comment>
<name>A0A6P1M6X8_9BACT</name>
<organism evidence="11 12">
    <name type="scientific">Tichowtungia aerotolerans</name>
    <dbReference type="NCBI Taxonomy" id="2697043"/>
    <lineage>
        <taxon>Bacteria</taxon>
        <taxon>Pseudomonadati</taxon>
        <taxon>Kiritimatiellota</taxon>
        <taxon>Tichowtungiia</taxon>
        <taxon>Tichowtungiales</taxon>
        <taxon>Tichowtungiaceae</taxon>
        <taxon>Tichowtungia</taxon>
    </lineage>
</organism>
<keyword evidence="8 10" id="KW-0408">Iron</keyword>
<dbReference type="EMBL" id="CP047593">
    <property type="protein sequence ID" value="QHI70539.1"/>
    <property type="molecule type" value="Genomic_DNA"/>
</dbReference>
<sequence>MKTIEEQILELKKQHGAVILAHNYQLDEVQAIADFTGDSLELSRKAANLSEDVVVFCGVHFMAETAAILSPDKTILIPDPNAGCPMADMVTAEQLRAVKAEHPGAKVVCYVNSSAEVKAESDICCTSSNAVKVCESLGNEQIIFVPDRNLGSFVAEKLNRKIVLYNGFCPTHERIRDVDVIAMKQKYPGAVVMAHPECSKPVRDLADELLSTGQMCHYAQASEKTEFIVATELGINYRLRNENPGKKFYPANPDRAVCPNMKKITLEKVLWSLQGMKERVTVPPDIAERAVGCIQRMLEI</sequence>
<dbReference type="Gene3D" id="3.40.50.10800">
    <property type="entry name" value="NadA-like"/>
    <property type="match status" value="3"/>
</dbReference>
<keyword evidence="7 10" id="KW-0479">Metal-binding</keyword>
<comment type="function">
    <text evidence="10">Catalyzes the condensation of iminoaspartate with dihydroxyacetone phosphate to form quinolinate.</text>
</comment>
<feature type="binding site" evidence="10">
    <location>
        <position position="127"/>
    </location>
    <ligand>
        <name>iminosuccinate</name>
        <dbReference type="ChEBI" id="CHEBI:77875"/>
    </ligand>
</feature>
<dbReference type="NCBIfam" id="TIGR00550">
    <property type="entry name" value="nadA"/>
    <property type="match status" value="1"/>
</dbReference>
<evidence type="ECO:0000256" key="5">
    <source>
        <dbReference type="ARBA" id="ARBA00022642"/>
    </source>
</evidence>
<feature type="binding site" evidence="10">
    <location>
        <position position="258"/>
    </location>
    <ligand>
        <name>[4Fe-4S] cluster</name>
        <dbReference type="ChEBI" id="CHEBI:49883"/>
    </ligand>
</feature>
<evidence type="ECO:0000256" key="3">
    <source>
        <dbReference type="ARBA" id="ARBA00022485"/>
    </source>
</evidence>
<keyword evidence="6 10" id="KW-0808">Transferase</keyword>
<dbReference type="InterPro" id="IPR003473">
    <property type="entry name" value="NadA"/>
</dbReference>
<feature type="binding site" evidence="10">
    <location>
        <position position="84"/>
    </location>
    <ligand>
        <name>[4Fe-4S] cluster</name>
        <dbReference type="ChEBI" id="CHEBI:49883"/>
    </ligand>
</feature>
<reference evidence="11 12" key="1">
    <citation type="submission" date="2020-01" db="EMBL/GenBank/DDBJ databases">
        <title>Ponticoccus aerotolerans gen. nov., sp. nov., an anaerobic bacterium and proposal of Ponticoccusceae fam. nov., Ponticoccusles ord. nov. and Ponticoccuse classis nov. in the phylum Kiritimatiellaeota.</title>
        <authorList>
            <person name="Zhou L.Y."/>
            <person name="Du Z.J."/>
        </authorList>
    </citation>
    <scope>NUCLEOTIDE SEQUENCE [LARGE SCALE GENOMIC DNA]</scope>
    <source>
        <strain evidence="11 12">S-5007</strain>
    </source>
</reference>
<dbReference type="NCBIfam" id="NF006878">
    <property type="entry name" value="PRK09375.1-2"/>
    <property type="match status" value="1"/>
</dbReference>
<feature type="binding site" evidence="10">
    <location>
        <position position="212"/>
    </location>
    <ligand>
        <name>iminosuccinate</name>
        <dbReference type="ChEBI" id="CHEBI:77875"/>
    </ligand>
</feature>
<keyword evidence="12" id="KW-1185">Reference proteome</keyword>
<comment type="catalytic activity">
    <reaction evidence="10">
        <text>iminosuccinate + dihydroxyacetone phosphate = quinolinate + phosphate + 2 H2O + H(+)</text>
        <dbReference type="Rhea" id="RHEA:25888"/>
        <dbReference type="ChEBI" id="CHEBI:15377"/>
        <dbReference type="ChEBI" id="CHEBI:15378"/>
        <dbReference type="ChEBI" id="CHEBI:29959"/>
        <dbReference type="ChEBI" id="CHEBI:43474"/>
        <dbReference type="ChEBI" id="CHEBI:57642"/>
        <dbReference type="ChEBI" id="CHEBI:77875"/>
        <dbReference type="EC" id="2.5.1.72"/>
    </reaction>
</comment>
<proteinExistence type="inferred from homology"/>
<dbReference type="HAMAP" id="MF_00568">
    <property type="entry name" value="NadA_type2"/>
    <property type="match status" value="1"/>
</dbReference>
<comment type="similarity">
    <text evidence="10">Belongs to the quinolinate synthase family. Type 2 subfamily.</text>
</comment>
<keyword evidence="9 10" id="KW-0411">Iron-sulfur</keyword>
<evidence type="ECO:0000256" key="2">
    <source>
        <dbReference type="ARBA" id="ARBA00012669"/>
    </source>
</evidence>
<feature type="binding site" evidence="10">
    <location>
        <position position="39"/>
    </location>
    <ligand>
        <name>iminosuccinate</name>
        <dbReference type="ChEBI" id="CHEBI:77875"/>
    </ligand>
</feature>
<evidence type="ECO:0000256" key="7">
    <source>
        <dbReference type="ARBA" id="ARBA00022723"/>
    </source>
</evidence>
<feature type="binding site" evidence="10">
    <location>
        <begin position="195"/>
        <end position="197"/>
    </location>
    <ligand>
        <name>iminosuccinate</name>
        <dbReference type="ChEBI" id="CHEBI:77875"/>
    </ligand>
</feature>
<dbReference type="PANTHER" id="PTHR30573:SF0">
    <property type="entry name" value="QUINOLINATE SYNTHASE, CHLOROPLASTIC"/>
    <property type="match status" value="1"/>
</dbReference>
<evidence type="ECO:0000256" key="1">
    <source>
        <dbReference type="ARBA" id="ARBA00005065"/>
    </source>
</evidence>
<keyword evidence="4 10" id="KW-0963">Cytoplasm</keyword>
<evidence type="ECO:0000256" key="6">
    <source>
        <dbReference type="ARBA" id="ARBA00022679"/>
    </source>
</evidence>
<dbReference type="GO" id="GO:0046872">
    <property type="term" value="F:metal ion binding"/>
    <property type="evidence" value="ECO:0007669"/>
    <property type="project" value="UniProtKB-KW"/>
</dbReference>
<comment type="pathway">
    <text evidence="1 10">Cofactor biosynthesis; NAD(+) biosynthesis; quinolinate from iminoaspartate: step 1/1.</text>
</comment>
<accession>A0A6P1M6X8</accession>
<dbReference type="Pfam" id="PF02445">
    <property type="entry name" value="NadA"/>
    <property type="match status" value="1"/>
</dbReference>
<feature type="binding site" evidence="10">
    <location>
        <position position="22"/>
    </location>
    <ligand>
        <name>iminosuccinate</name>
        <dbReference type="ChEBI" id="CHEBI:77875"/>
    </ligand>
</feature>
<dbReference type="NCBIfam" id="NF006879">
    <property type="entry name" value="PRK09375.1-4"/>
    <property type="match status" value="1"/>
</dbReference>
<protein>
    <recommendedName>
        <fullName evidence="2 10">Quinolinate synthase</fullName>
        <ecNumber evidence="2 10">2.5.1.72</ecNumber>
    </recommendedName>
</protein>
<comment type="cofactor">
    <cofactor evidence="10">
        <name>[4Fe-4S] cluster</name>
        <dbReference type="ChEBI" id="CHEBI:49883"/>
    </cofactor>
    <text evidence="10">Binds 1 [4Fe-4S] cluster per subunit.</text>
</comment>
<dbReference type="RefSeq" id="WP_160629713.1">
    <property type="nucleotide sequence ID" value="NZ_CP047593.1"/>
</dbReference>
<evidence type="ECO:0000313" key="11">
    <source>
        <dbReference type="EMBL" id="QHI70539.1"/>
    </source>
</evidence>
<feature type="binding site" evidence="10">
    <location>
        <begin position="110"/>
        <end position="112"/>
    </location>
    <ligand>
        <name>iminosuccinate</name>
        <dbReference type="ChEBI" id="CHEBI:77875"/>
    </ligand>
</feature>
<dbReference type="KEGG" id="taer:GT409_14185"/>
<evidence type="ECO:0000256" key="9">
    <source>
        <dbReference type="ARBA" id="ARBA00023014"/>
    </source>
</evidence>
<dbReference type="FunFam" id="3.40.50.10800:FF:000003">
    <property type="entry name" value="Quinolinate synthase A"/>
    <property type="match status" value="1"/>
</dbReference>
<dbReference type="GO" id="GO:0005829">
    <property type="term" value="C:cytosol"/>
    <property type="evidence" value="ECO:0007669"/>
    <property type="project" value="TreeGrafter"/>
</dbReference>
<gene>
    <name evidence="10 11" type="primary">nadA</name>
    <name evidence="11" type="ORF">GT409_14185</name>
</gene>
<dbReference type="GO" id="GO:0008987">
    <property type="term" value="F:quinolinate synthetase A activity"/>
    <property type="evidence" value="ECO:0007669"/>
    <property type="project" value="UniProtKB-UniRule"/>
</dbReference>
<dbReference type="GO" id="GO:0034628">
    <property type="term" value="P:'de novo' NAD+ biosynthetic process from L-aspartate"/>
    <property type="evidence" value="ECO:0007669"/>
    <property type="project" value="TreeGrafter"/>
</dbReference>
<evidence type="ECO:0000256" key="4">
    <source>
        <dbReference type="ARBA" id="ARBA00022490"/>
    </source>
</evidence>
<dbReference type="PANTHER" id="PTHR30573">
    <property type="entry name" value="QUINOLINATE SYNTHETASE A"/>
    <property type="match status" value="1"/>
</dbReference>
<dbReference type="GO" id="GO:0051539">
    <property type="term" value="F:4 iron, 4 sulfur cluster binding"/>
    <property type="evidence" value="ECO:0007669"/>
    <property type="project" value="UniProtKB-KW"/>
</dbReference>
<dbReference type="InterPro" id="IPR023066">
    <property type="entry name" value="Quinolinate_synth_type2"/>
</dbReference>
<feature type="binding site" evidence="10">
    <location>
        <position position="169"/>
    </location>
    <ligand>
        <name>[4Fe-4S] cluster</name>
        <dbReference type="ChEBI" id="CHEBI:49883"/>
    </ligand>
</feature>
<dbReference type="AlphaFoldDB" id="A0A6P1M6X8"/>
<keyword evidence="3 10" id="KW-0004">4Fe-4S</keyword>
<dbReference type="InterPro" id="IPR036094">
    <property type="entry name" value="NadA_sf"/>
</dbReference>
<dbReference type="UniPathway" id="UPA00253">
    <property type="reaction ID" value="UER00327"/>
</dbReference>
<evidence type="ECO:0000256" key="8">
    <source>
        <dbReference type="ARBA" id="ARBA00023004"/>
    </source>
</evidence>
<dbReference type="SUPFAM" id="SSF142754">
    <property type="entry name" value="NadA-like"/>
    <property type="match status" value="1"/>
</dbReference>
<dbReference type="EC" id="2.5.1.72" evidence="2 10"/>
<keyword evidence="5 10" id="KW-0662">Pyridine nucleotide biosynthesis</keyword>
<evidence type="ECO:0000256" key="10">
    <source>
        <dbReference type="HAMAP-Rule" id="MF_00568"/>
    </source>
</evidence>
<dbReference type="Proteomes" id="UP000464954">
    <property type="component" value="Chromosome"/>
</dbReference>